<dbReference type="AlphaFoldDB" id="A0A6A4IF92"/>
<keyword evidence="2" id="KW-1185">Reference proteome</keyword>
<dbReference type="OrthoDB" id="3259294at2759"/>
<gene>
    <name evidence="1" type="ORF">BT96DRAFT_754658</name>
</gene>
<proteinExistence type="predicted"/>
<protein>
    <submittedName>
        <fullName evidence="1">Uncharacterized protein</fullName>
    </submittedName>
</protein>
<organism evidence="1 2">
    <name type="scientific">Gymnopus androsaceus JB14</name>
    <dbReference type="NCBI Taxonomy" id="1447944"/>
    <lineage>
        <taxon>Eukaryota</taxon>
        <taxon>Fungi</taxon>
        <taxon>Dikarya</taxon>
        <taxon>Basidiomycota</taxon>
        <taxon>Agaricomycotina</taxon>
        <taxon>Agaricomycetes</taxon>
        <taxon>Agaricomycetidae</taxon>
        <taxon>Agaricales</taxon>
        <taxon>Marasmiineae</taxon>
        <taxon>Omphalotaceae</taxon>
        <taxon>Gymnopus</taxon>
    </lineage>
</organism>
<name>A0A6A4IF92_9AGAR</name>
<evidence type="ECO:0000313" key="2">
    <source>
        <dbReference type="Proteomes" id="UP000799118"/>
    </source>
</evidence>
<reference evidence="1" key="1">
    <citation type="journal article" date="2019" name="Environ. Microbiol.">
        <title>Fungal ecological strategies reflected in gene transcription - a case study of two litter decomposers.</title>
        <authorList>
            <person name="Barbi F."/>
            <person name="Kohler A."/>
            <person name="Barry K."/>
            <person name="Baskaran P."/>
            <person name="Daum C."/>
            <person name="Fauchery L."/>
            <person name="Ihrmark K."/>
            <person name="Kuo A."/>
            <person name="LaButti K."/>
            <person name="Lipzen A."/>
            <person name="Morin E."/>
            <person name="Grigoriev I.V."/>
            <person name="Henrissat B."/>
            <person name="Lindahl B."/>
            <person name="Martin F."/>
        </authorList>
    </citation>
    <scope>NUCLEOTIDE SEQUENCE</scope>
    <source>
        <strain evidence="1">JB14</strain>
    </source>
</reference>
<dbReference type="Proteomes" id="UP000799118">
    <property type="component" value="Unassembled WGS sequence"/>
</dbReference>
<evidence type="ECO:0000313" key="1">
    <source>
        <dbReference type="EMBL" id="KAE9408393.1"/>
    </source>
</evidence>
<dbReference type="EMBL" id="ML769391">
    <property type="protein sequence ID" value="KAE9408393.1"/>
    <property type="molecule type" value="Genomic_DNA"/>
</dbReference>
<sequence length="135" mass="15583">PVSSKSKSSSLSFIEGHPLANTHVISLRRNHEKIIPNFLGGPLPRPDKEDREFYCSTMLTLFRPWRSGKDLRSATEETWHDAFLNYNFNNDCIFYMKHINLIYECLDARDDYRAQLKAGKLDNTTKLPSSIPAHL</sequence>
<feature type="non-terminal residue" evidence="1">
    <location>
        <position position="135"/>
    </location>
</feature>
<accession>A0A6A4IF92</accession>
<feature type="non-terminal residue" evidence="1">
    <location>
        <position position="1"/>
    </location>
</feature>